<comment type="subcellular location">
    <subcellularLocation>
        <location evidence="1">Cell envelope</location>
    </subcellularLocation>
</comment>
<feature type="chain" id="PRO_5016606877" evidence="5">
    <location>
        <begin position="22"/>
        <end position="263"/>
    </location>
</feature>
<dbReference type="RefSeq" id="WP_109572249.1">
    <property type="nucleotide sequence ID" value="NZ_UHJL01000001.1"/>
</dbReference>
<protein>
    <submittedName>
        <fullName evidence="7">Amino acid ABC transporter substrate-binding protein, PAAT family (TC 3.A.1.3.-)</fullName>
    </submittedName>
</protein>
<dbReference type="SMART" id="SM00062">
    <property type="entry name" value="PBPb"/>
    <property type="match status" value="1"/>
</dbReference>
<organism evidence="7 8">
    <name type="scientific">Fibrobacter succinogenes</name>
    <name type="common">Bacteroides succinogenes</name>
    <dbReference type="NCBI Taxonomy" id="833"/>
    <lineage>
        <taxon>Bacteria</taxon>
        <taxon>Pseudomonadati</taxon>
        <taxon>Fibrobacterota</taxon>
        <taxon>Fibrobacteria</taxon>
        <taxon>Fibrobacterales</taxon>
        <taxon>Fibrobacteraceae</taxon>
        <taxon>Fibrobacter</taxon>
    </lineage>
</organism>
<feature type="signal peptide" evidence="5">
    <location>
        <begin position="1"/>
        <end position="21"/>
    </location>
</feature>
<accession>A0A380RVU3</accession>
<evidence type="ECO:0000256" key="2">
    <source>
        <dbReference type="ARBA" id="ARBA00010333"/>
    </source>
</evidence>
<evidence type="ECO:0000256" key="5">
    <source>
        <dbReference type="SAM" id="SignalP"/>
    </source>
</evidence>
<evidence type="ECO:0000313" key="8">
    <source>
        <dbReference type="Proteomes" id="UP000255423"/>
    </source>
</evidence>
<proteinExistence type="inferred from homology"/>
<name>A0A380RVU3_FIBSU</name>
<dbReference type="InterPro" id="IPR018313">
    <property type="entry name" value="SBP_3_CS"/>
</dbReference>
<evidence type="ECO:0000256" key="1">
    <source>
        <dbReference type="ARBA" id="ARBA00004196"/>
    </source>
</evidence>
<evidence type="ECO:0000256" key="3">
    <source>
        <dbReference type="ARBA" id="ARBA00022729"/>
    </source>
</evidence>
<evidence type="ECO:0000259" key="6">
    <source>
        <dbReference type="SMART" id="SM00062"/>
    </source>
</evidence>
<dbReference type="Proteomes" id="UP000255423">
    <property type="component" value="Unassembled WGS sequence"/>
</dbReference>
<evidence type="ECO:0000256" key="4">
    <source>
        <dbReference type="RuleBase" id="RU003744"/>
    </source>
</evidence>
<dbReference type="SUPFAM" id="SSF53850">
    <property type="entry name" value="Periplasmic binding protein-like II"/>
    <property type="match status" value="1"/>
</dbReference>
<dbReference type="Pfam" id="PF00497">
    <property type="entry name" value="SBP_bac_3"/>
    <property type="match status" value="1"/>
</dbReference>
<feature type="domain" description="Solute-binding protein family 3/N-terminal" evidence="6">
    <location>
        <begin position="43"/>
        <end position="263"/>
    </location>
</feature>
<dbReference type="PROSITE" id="PS51257">
    <property type="entry name" value="PROKAR_LIPOPROTEIN"/>
    <property type="match status" value="1"/>
</dbReference>
<dbReference type="GO" id="GO:0030313">
    <property type="term" value="C:cell envelope"/>
    <property type="evidence" value="ECO:0007669"/>
    <property type="project" value="UniProtKB-SubCell"/>
</dbReference>
<dbReference type="PANTHER" id="PTHR35936:SF34">
    <property type="entry name" value="ABC TRANSPORTER EXTRACELLULAR-BINDING PROTEIN YCKB-RELATED"/>
    <property type="match status" value="1"/>
</dbReference>
<evidence type="ECO:0000313" key="7">
    <source>
        <dbReference type="EMBL" id="SUQ19683.1"/>
    </source>
</evidence>
<sequence>MKKIFAMIAAVACAAFLSACNDQKSESKTAADESFNKVKAAGVFVLGLDDSFPPMGFRDKDNNIVGFDIDLATEVCARLGIKLKTQPISWDAKEQELNTGKIDCIWNGMSVDSDRARVMNLSDAYLKNRMIFTVKDKSLANLAALAGKKIAVQNGSTAQKLLEASEAGKAAKEIVPFDDNQTALMDLDKGGVDAVFLDEIVAKYWIVTNAKDYTILEEGLSDEVYAVGFRKKDQALRDSVNNVLAAMKADGKFAAISSKWFGK</sequence>
<dbReference type="PROSITE" id="PS01039">
    <property type="entry name" value="SBP_BACTERIAL_3"/>
    <property type="match status" value="1"/>
</dbReference>
<dbReference type="PANTHER" id="PTHR35936">
    <property type="entry name" value="MEMBRANE-BOUND LYTIC MUREIN TRANSGLYCOSYLASE F"/>
    <property type="match status" value="1"/>
</dbReference>
<dbReference type="InterPro" id="IPR001638">
    <property type="entry name" value="Solute-binding_3/MltF_N"/>
</dbReference>
<dbReference type="AlphaFoldDB" id="A0A380RVU3"/>
<dbReference type="EMBL" id="UHJL01000001">
    <property type="protein sequence ID" value="SUQ19683.1"/>
    <property type="molecule type" value="Genomic_DNA"/>
</dbReference>
<gene>
    <name evidence="7" type="ORF">SAMN05661053_0923</name>
</gene>
<comment type="similarity">
    <text evidence="2 4">Belongs to the bacterial solute-binding protein 3 family.</text>
</comment>
<dbReference type="CDD" id="cd00996">
    <property type="entry name" value="PBP2_AatB_like"/>
    <property type="match status" value="1"/>
</dbReference>
<keyword evidence="3 5" id="KW-0732">Signal</keyword>
<reference evidence="7 8" key="1">
    <citation type="submission" date="2017-08" db="EMBL/GenBank/DDBJ databases">
        <authorList>
            <person name="de Groot N.N."/>
        </authorList>
    </citation>
    <scope>NUCLEOTIDE SEQUENCE [LARGE SCALE GENOMIC DNA]</scope>
    <source>
        <strain evidence="7 8">HM2</strain>
    </source>
</reference>
<dbReference type="Gene3D" id="3.40.190.10">
    <property type="entry name" value="Periplasmic binding protein-like II"/>
    <property type="match status" value="2"/>
</dbReference>